<feature type="compositionally biased region" description="Low complexity" evidence="1">
    <location>
        <begin position="455"/>
        <end position="470"/>
    </location>
</feature>
<evidence type="ECO:0000256" key="2">
    <source>
        <dbReference type="SAM" id="Phobius"/>
    </source>
</evidence>
<proteinExistence type="predicted"/>
<keyword evidence="2" id="KW-0472">Membrane</keyword>
<sequence>MVNYWAITIGINQYHLFQPLSCAQADAEALKDFLATEAGFLPQNCLLMTDTSPPIMRDKSTYPTRENILLLLEDLAANYWQPRDYLWLFFSGYAINYKGQDYLMPVEGNPDLVQETGIELRSLLQSLQLTELNVLLILDINRAFGTQADAPVGQETLELAQELQLATILSCQPEQFSHESRELGHGFFTAALLQALGSGHGSNLGNLVNQLSILTPELCQHHWRPAQNPVAVVPSPQQVILPPLRSKITPARSDVGNVIFPEESFAVARAAPSLAVNSAKTATKVQTTSNNQTIPGLETTISPKSPPGKPPQFTAISQKSPNQAAQGFAGNVASQSVTQKQSQVLPAASQTSNEEQFLPTSSSGFISQAPATQVKKSFWSQLLWWLGGSLLILGLVAVVFLRNQTRLKTSQVLTTSANTATNEAKDLTNLPNNSTAVSNSTTPTPTQSPTPKPAPTTTSTATSTTTVTNSESQQRNQAVLDLAKMSLRETQASDLSLAIATARKIQSGEPLYEQAQEDIKIWSRMILDLAEGRAQQKQYANAIAAAQLITKEEELYPKAQALINQWRLEAKQYVSNKTLLDAANALIRPGQASTYNRAIEVAKKVPPGQPGFDVAQKSINQWSEKILDLAKNRAVKGELNAAIETAALIPEMTSAYEDAQEAIQKWQVRRIKN</sequence>
<feature type="region of interest" description="Disordered" evidence="1">
    <location>
        <begin position="286"/>
        <end position="332"/>
    </location>
</feature>
<feature type="compositionally biased region" description="Polar residues" evidence="1">
    <location>
        <begin position="314"/>
        <end position="325"/>
    </location>
</feature>
<dbReference type="EMBL" id="JACJQH010000024">
    <property type="protein sequence ID" value="MBD2197036.1"/>
    <property type="molecule type" value="Genomic_DNA"/>
</dbReference>
<keyword evidence="2" id="KW-1133">Transmembrane helix</keyword>
<dbReference type="RefSeq" id="WP_190543722.1">
    <property type="nucleotide sequence ID" value="NZ_CAWPNO010000056.1"/>
</dbReference>
<dbReference type="InterPro" id="IPR029030">
    <property type="entry name" value="Caspase-like_dom_sf"/>
</dbReference>
<feature type="region of interest" description="Disordered" evidence="1">
    <location>
        <begin position="423"/>
        <end position="475"/>
    </location>
</feature>
<reference evidence="3 4" key="1">
    <citation type="journal article" date="2020" name="ISME J.">
        <title>Comparative genomics reveals insights into cyanobacterial evolution and habitat adaptation.</title>
        <authorList>
            <person name="Chen M.Y."/>
            <person name="Teng W.K."/>
            <person name="Zhao L."/>
            <person name="Hu C.X."/>
            <person name="Zhou Y.K."/>
            <person name="Han B.P."/>
            <person name="Song L.R."/>
            <person name="Shu W.S."/>
        </authorList>
    </citation>
    <scope>NUCLEOTIDE SEQUENCE [LARGE SCALE GENOMIC DNA]</scope>
    <source>
        <strain evidence="3 4">FACHB-288</strain>
    </source>
</reference>
<feature type="compositionally biased region" description="Polar residues" evidence="1">
    <location>
        <begin position="286"/>
        <end position="303"/>
    </location>
</feature>
<comment type="caution">
    <text evidence="3">The sequence shown here is derived from an EMBL/GenBank/DDBJ whole genome shotgun (WGS) entry which is preliminary data.</text>
</comment>
<name>A0ABR8ADB6_9CYAN</name>
<gene>
    <name evidence="3" type="ORF">H6G24_16285</name>
</gene>
<evidence type="ECO:0000313" key="4">
    <source>
        <dbReference type="Proteomes" id="UP000658514"/>
    </source>
</evidence>
<accession>A0ABR8ADB6</accession>
<dbReference type="Proteomes" id="UP000658514">
    <property type="component" value="Unassembled WGS sequence"/>
</dbReference>
<dbReference type="Gene3D" id="3.40.50.1460">
    <property type="match status" value="1"/>
</dbReference>
<keyword evidence="4" id="KW-1185">Reference proteome</keyword>
<dbReference type="SUPFAM" id="SSF52129">
    <property type="entry name" value="Caspase-like"/>
    <property type="match status" value="1"/>
</dbReference>
<organism evidence="3 4">
    <name type="scientific">Calothrix parietina FACHB-288</name>
    <dbReference type="NCBI Taxonomy" id="2692896"/>
    <lineage>
        <taxon>Bacteria</taxon>
        <taxon>Bacillati</taxon>
        <taxon>Cyanobacteriota</taxon>
        <taxon>Cyanophyceae</taxon>
        <taxon>Nostocales</taxon>
        <taxon>Calotrichaceae</taxon>
        <taxon>Calothrix</taxon>
    </lineage>
</organism>
<keyword evidence="2" id="KW-0812">Transmembrane</keyword>
<evidence type="ECO:0000256" key="1">
    <source>
        <dbReference type="SAM" id="MobiDB-lite"/>
    </source>
</evidence>
<protein>
    <submittedName>
        <fullName evidence="3">Caspase family protein</fullName>
    </submittedName>
</protein>
<feature type="transmembrane region" description="Helical" evidence="2">
    <location>
        <begin position="382"/>
        <end position="401"/>
    </location>
</feature>
<evidence type="ECO:0000313" key="3">
    <source>
        <dbReference type="EMBL" id="MBD2197036.1"/>
    </source>
</evidence>